<proteinExistence type="predicted"/>
<reference evidence="1 2" key="1">
    <citation type="submission" date="2018-06" db="EMBL/GenBank/DDBJ databases">
        <authorList>
            <consortium name="Pathogen Informatics"/>
            <person name="Doyle S."/>
        </authorList>
    </citation>
    <scope>NUCLEOTIDE SEQUENCE [LARGE SCALE GENOMIC DNA]</scope>
    <source>
        <strain evidence="1 2">NCTC11179</strain>
    </source>
</reference>
<protein>
    <submittedName>
        <fullName evidence="1">Uncharacterized protein</fullName>
    </submittedName>
</protein>
<sequence>MAKISNKEVYPEDYNVTLEDYLIGTDSANKKVLQTKTFSVKSLTEVIKKEVEIDFEVPKKTSDLINDGENGVDKFATAKDIAGKTYQFSNLSEVVIPHNLGRYVEPTIIIGTEKILTTIHYEEDLNTIIVIFGKPQTGIVLIK</sequence>
<evidence type="ECO:0000313" key="1">
    <source>
        <dbReference type="EMBL" id="STZ28365.1"/>
    </source>
</evidence>
<dbReference type="RefSeq" id="WP_115091324.1">
    <property type="nucleotide sequence ID" value="NZ_CP068107.1"/>
</dbReference>
<dbReference type="AlphaFoldDB" id="A0A378RN02"/>
<evidence type="ECO:0000313" key="2">
    <source>
        <dbReference type="Proteomes" id="UP000255024"/>
    </source>
</evidence>
<accession>A0A378RN02</accession>
<name>A0A378RN02_MYROD</name>
<organism evidence="1 2">
    <name type="scientific">Myroides odoratus</name>
    <name type="common">Flavobacterium odoratum</name>
    <dbReference type="NCBI Taxonomy" id="256"/>
    <lineage>
        <taxon>Bacteria</taxon>
        <taxon>Pseudomonadati</taxon>
        <taxon>Bacteroidota</taxon>
        <taxon>Flavobacteriia</taxon>
        <taxon>Flavobacteriales</taxon>
        <taxon>Flavobacteriaceae</taxon>
        <taxon>Myroides</taxon>
    </lineage>
</organism>
<dbReference type="EMBL" id="UGQL01000001">
    <property type="protein sequence ID" value="STZ28365.1"/>
    <property type="molecule type" value="Genomic_DNA"/>
</dbReference>
<keyword evidence="2" id="KW-1185">Reference proteome</keyword>
<gene>
    <name evidence="1" type="ORF">NCTC11179_01909</name>
</gene>
<dbReference type="Proteomes" id="UP000255024">
    <property type="component" value="Unassembled WGS sequence"/>
</dbReference>